<dbReference type="Gene3D" id="3.30.460.10">
    <property type="entry name" value="Beta Polymerase, domain 2"/>
    <property type="match status" value="1"/>
</dbReference>
<dbReference type="Pfam" id="PF04607">
    <property type="entry name" value="RelA_SpoT"/>
    <property type="match status" value="1"/>
</dbReference>
<feature type="coiled-coil region" evidence="1">
    <location>
        <begin position="205"/>
        <end position="236"/>
    </location>
</feature>
<evidence type="ECO:0000313" key="4">
    <source>
        <dbReference type="EMBL" id="ACJ30544.1"/>
    </source>
</evidence>
<evidence type="ECO:0000259" key="3">
    <source>
        <dbReference type="Pfam" id="PF04607"/>
    </source>
</evidence>
<dbReference type="HOGENOM" id="CLU_097578_0_0_6"/>
<evidence type="ECO:0000256" key="1">
    <source>
        <dbReference type="SAM" id="Coils"/>
    </source>
</evidence>
<feature type="chain" id="PRO_5002870314" description="RelA/SpoT domain-containing protein" evidence="2">
    <location>
        <begin position="23"/>
        <end position="260"/>
    </location>
</feature>
<dbReference type="Proteomes" id="UP000000753">
    <property type="component" value="Chromosome"/>
</dbReference>
<dbReference type="KEGG" id="swp:swp_3867"/>
<accession>B8CQS8</accession>
<dbReference type="eggNOG" id="COG2357">
    <property type="taxonomic scope" value="Bacteria"/>
</dbReference>
<dbReference type="OrthoDB" id="5823369at2"/>
<sequence>MNRILRTFFIFLLLLSTRSAFAQSVSLEHDINTSKGSYNAKLAFSNDLDGLTAIESIQYQQPRQTSADLDSLYANASNAQQELAHLLNHITEQTQTQSILADVKTRERAEAKVRNKLDGDAGQLTDLVRASIVSNDIQNLMQAFALVKTDSQIIQVKNRFAEPKESGYRDLNLLVRLPQSQMIAEIQLHLADIAEIKSGDEHQVYQQVQQIQADAAEQLRQLNDLETAKIVQLRQQSHKLYHKAWLRYKRLDQANILAAA</sequence>
<keyword evidence="1" id="KW-0175">Coiled coil</keyword>
<gene>
    <name evidence="4" type="ordered locus">swp_3867</name>
</gene>
<dbReference type="InterPro" id="IPR007685">
    <property type="entry name" value="RelA_SpoT"/>
</dbReference>
<dbReference type="CDD" id="cd05399">
    <property type="entry name" value="NT_Rel-Spo_like"/>
    <property type="match status" value="1"/>
</dbReference>
<reference evidence="4 5" key="1">
    <citation type="journal article" date="2008" name="PLoS ONE">
        <title>Environmental adaptation: genomic analysis of the piezotolerant and psychrotolerant deep-sea iron reducing bacterium Shewanella piezotolerans WP3.</title>
        <authorList>
            <person name="Wang F."/>
            <person name="Wang J."/>
            <person name="Jian H."/>
            <person name="Zhang B."/>
            <person name="Li S."/>
            <person name="Wang F."/>
            <person name="Zeng X."/>
            <person name="Gao L."/>
            <person name="Bartlett D.H."/>
            <person name="Yu J."/>
            <person name="Hu S."/>
            <person name="Xiao X."/>
        </authorList>
    </citation>
    <scope>NUCLEOTIDE SEQUENCE [LARGE SCALE GENOMIC DNA]</scope>
    <source>
        <strain evidence="5">WP3 / JCM 13877</strain>
    </source>
</reference>
<keyword evidence="5" id="KW-1185">Reference proteome</keyword>
<feature type="domain" description="RelA/SpoT" evidence="3">
    <location>
        <begin position="104"/>
        <end position="204"/>
    </location>
</feature>
<evidence type="ECO:0000313" key="5">
    <source>
        <dbReference type="Proteomes" id="UP000000753"/>
    </source>
</evidence>
<dbReference type="GO" id="GO:0015969">
    <property type="term" value="P:guanosine tetraphosphate metabolic process"/>
    <property type="evidence" value="ECO:0007669"/>
    <property type="project" value="InterPro"/>
</dbReference>
<feature type="signal peptide" evidence="2">
    <location>
        <begin position="1"/>
        <end position="22"/>
    </location>
</feature>
<dbReference type="InterPro" id="IPR043519">
    <property type="entry name" value="NT_sf"/>
</dbReference>
<dbReference type="STRING" id="225849.swp_3867"/>
<proteinExistence type="predicted"/>
<dbReference type="EMBL" id="CP000472">
    <property type="protein sequence ID" value="ACJ30544.1"/>
    <property type="molecule type" value="Genomic_DNA"/>
</dbReference>
<dbReference type="RefSeq" id="WP_020913886.1">
    <property type="nucleotide sequence ID" value="NC_011566.1"/>
</dbReference>
<evidence type="ECO:0000256" key="2">
    <source>
        <dbReference type="SAM" id="SignalP"/>
    </source>
</evidence>
<organism evidence="4 5">
    <name type="scientific">Shewanella piezotolerans (strain WP3 / JCM 13877)</name>
    <dbReference type="NCBI Taxonomy" id="225849"/>
    <lineage>
        <taxon>Bacteria</taxon>
        <taxon>Pseudomonadati</taxon>
        <taxon>Pseudomonadota</taxon>
        <taxon>Gammaproteobacteria</taxon>
        <taxon>Alteromonadales</taxon>
        <taxon>Shewanellaceae</taxon>
        <taxon>Shewanella</taxon>
    </lineage>
</organism>
<dbReference type="AlphaFoldDB" id="B8CQS8"/>
<protein>
    <recommendedName>
        <fullName evidence="3">RelA/SpoT domain-containing protein</fullName>
    </recommendedName>
</protein>
<dbReference type="SUPFAM" id="SSF81301">
    <property type="entry name" value="Nucleotidyltransferase"/>
    <property type="match status" value="1"/>
</dbReference>
<name>B8CQS8_SHEPW</name>
<keyword evidence="2" id="KW-0732">Signal</keyword>